<name>A0ABY8AU07_9GAMM</name>
<organism evidence="1 2">
    <name type="scientific">Legionella cardiaca</name>
    <dbReference type="NCBI Taxonomy" id="1071983"/>
    <lineage>
        <taxon>Bacteria</taxon>
        <taxon>Pseudomonadati</taxon>
        <taxon>Pseudomonadota</taxon>
        <taxon>Gammaproteobacteria</taxon>
        <taxon>Legionellales</taxon>
        <taxon>Legionellaceae</taxon>
        <taxon>Legionella</taxon>
    </lineage>
</organism>
<dbReference type="EMBL" id="CP119078">
    <property type="protein sequence ID" value="WED42861.1"/>
    <property type="molecule type" value="Genomic_DNA"/>
</dbReference>
<proteinExistence type="predicted"/>
<evidence type="ECO:0000313" key="2">
    <source>
        <dbReference type="Proteomes" id="UP001222087"/>
    </source>
</evidence>
<reference evidence="1 2" key="1">
    <citation type="submission" date="2023-02" db="EMBL/GenBank/DDBJ databases">
        <title>Genome Sequence of L. cardiaca H63T.</title>
        <authorList>
            <person name="Lopez A.E."/>
            <person name="Cianciotto N.P."/>
        </authorList>
    </citation>
    <scope>NUCLEOTIDE SEQUENCE [LARGE SCALE GENOMIC DNA]</scope>
    <source>
        <strain evidence="1 2">H63</strain>
    </source>
</reference>
<evidence type="ECO:0000313" key="1">
    <source>
        <dbReference type="EMBL" id="WED42861.1"/>
    </source>
</evidence>
<gene>
    <name evidence="1" type="ORF">PXX05_13300</name>
</gene>
<protein>
    <submittedName>
        <fullName evidence="1">Uncharacterized protein</fullName>
    </submittedName>
</protein>
<sequence length="452" mass="50849">MKFSVTYCVADQQAGSNPLWHSCLLLSQLSELGEKMEVVDQWGFYGVPTTGSRDSLIGKLKIKLGLDLDLQGNHGMLRHEELRFLDLGRGLHGVTFELTEDQFNLLREKCSNMALGQENAIKEIVEPLGLKGKSSAETRVYPHEQYSALIFALEKARAIQEGRAPRLKPFELKASLTFWGPDLNQSNTCKSQAIALLAEVLSPQQINRLTENGKHITIPRYSGVMESIFLHSSGPLRIHKKSSGKNVYYRDMSDPGVKLHWTLPPQEVEVLSADTKDLLTIPKQYCAQVKSLVKQLQLLEWLFINAELPARYDHYKQGLIERIHETYEAFAKITPKKAQSTIDGWLGKALLLLSAPRNIDEACLQKKIAQANNLLNAIYMAIVDDWAIDDGLPSELQEPANEAEDYNWLEAIASYLTTEEKQQVCNLIGRNYLNPELDNESENPSYAALIQA</sequence>
<keyword evidence="2" id="KW-1185">Reference proteome</keyword>
<accession>A0ABY8AU07</accession>
<dbReference type="Proteomes" id="UP001222087">
    <property type="component" value="Chromosome"/>
</dbReference>
<dbReference type="RefSeq" id="WP_275088677.1">
    <property type="nucleotide sequence ID" value="NZ_CP119078.1"/>
</dbReference>